<dbReference type="PANTHER" id="PTHR13691:SF16">
    <property type="entry name" value="LARGE RIBOSOMAL SUBUNIT PROTEIN UL2"/>
    <property type="match status" value="1"/>
</dbReference>
<name>A0AAW1UK81_9CUCU</name>
<dbReference type="PANTHER" id="PTHR13691">
    <property type="entry name" value="RIBOSOMAL PROTEIN L2"/>
    <property type="match status" value="1"/>
</dbReference>
<comment type="caution">
    <text evidence="7">The sequence shown here is derived from an EMBL/GenBank/DDBJ whole genome shotgun (WGS) entry which is preliminary data.</text>
</comment>
<evidence type="ECO:0000259" key="6">
    <source>
        <dbReference type="SMART" id="SM01383"/>
    </source>
</evidence>
<dbReference type="SUPFAM" id="SSF50104">
    <property type="entry name" value="Translation proteins SH3-like domain"/>
    <property type="match status" value="1"/>
</dbReference>
<dbReference type="Pfam" id="PF00181">
    <property type="entry name" value="Ribosomal_L2_N"/>
    <property type="match status" value="1"/>
</dbReference>
<keyword evidence="3" id="KW-0687">Ribonucleoprotein</keyword>
<dbReference type="InterPro" id="IPR012340">
    <property type="entry name" value="NA-bd_OB-fold"/>
</dbReference>
<gene>
    <name evidence="7" type="ORF">WA026_013240</name>
</gene>
<evidence type="ECO:0000259" key="5">
    <source>
        <dbReference type="SMART" id="SM01382"/>
    </source>
</evidence>
<dbReference type="EMBL" id="JARQZJ010000066">
    <property type="protein sequence ID" value="KAK9880908.1"/>
    <property type="molecule type" value="Genomic_DNA"/>
</dbReference>
<dbReference type="SMART" id="SM01383">
    <property type="entry name" value="Ribosomal_L2"/>
    <property type="match status" value="1"/>
</dbReference>
<protein>
    <recommendedName>
        <fullName evidence="9">60S ribosomal protein L8</fullName>
    </recommendedName>
</protein>
<dbReference type="Proteomes" id="UP001431783">
    <property type="component" value="Unassembled WGS sequence"/>
</dbReference>
<dbReference type="InterPro" id="IPR008991">
    <property type="entry name" value="Translation_prot_SH3-like_sf"/>
</dbReference>
<evidence type="ECO:0008006" key="9">
    <source>
        <dbReference type="Google" id="ProtNLM"/>
    </source>
</evidence>
<sequence length="160" mass="17918">MGRVIRAQREGAGSVFKSHTKKRKGAPKLRSIDFSERHGYIKGVVRDIVHGPGRGTPLAVVHFRDSYKFRTRKELFIAPEGMYSGQSVYCGKKTNLQIGNVLPVGEMPESTIVCNLEEKNRDRGRLARASGSYASVIAHNHDTKKKGKVAFWCKKNYALQ</sequence>
<feature type="domain" description="Large ribosomal subunit protein uL2 RNA-binding" evidence="6">
    <location>
        <begin position="11"/>
        <end position="90"/>
    </location>
</feature>
<dbReference type="Gene3D" id="2.30.30.30">
    <property type="match status" value="1"/>
</dbReference>
<dbReference type="InterPro" id="IPR002171">
    <property type="entry name" value="Ribosomal_uL2"/>
</dbReference>
<dbReference type="Pfam" id="PF03947">
    <property type="entry name" value="Ribosomal_L2_C"/>
    <property type="match status" value="1"/>
</dbReference>
<evidence type="ECO:0000256" key="3">
    <source>
        <dbReference type="ARBA" id="ARBA00023274"/>
    </source>
</evidence>
<evidence type="ECO:0000313" key="8">
    <source>
        <dbReference type="Proteomes" id="UP001431783"/>
    </source>
</evidence>
<feature type="compositionally biased region" description="Basic residues" evidence="4">
    <location>
        <begin position="18"/>
        <end position="27"/>
    </location>
</feature>
<evidence type="ECO:0000256" key="4">
    <source>
        <dbReference type="SAM" id="MobiDB-lite"/>
    </source>
</evidence>
<reference evidence="7 8" key="1">
    <citation type="submission" date="2023-03" db="EMBL/GenBank/DDBJ databases">
        <title>Genome insight into feeding habits of ladybird beetles.</title>
        <authorList>
            <person name="Li H.-S."/>
            <person name="Huang Y.-H."/>
            <person name="Pang H."/>
        </authorList>
    </citation>
    <scope>NUCLEOTIDE SEQUENCE [LARGE SCALE GENOMIC DNA]</scope>
    <source>
        <strain evidence="7">SYSU_2023b</strain>
        <tissue evidence="7">Whole body</tissue>
    </source>
</reference>
<comment type="similarity">
    <text evidence="1">Belongs to the universal ribosomal protein uL2 family.</text>
</comment>
<dbReference type="InterPro" id="IPR022666">
    <property type="entry name" value="Ribosomal_uL2_RNA-bd_dom"/>
</dbReference>
<dbReference type="InterPro" id="IPR014722">
    <property type="entry name" value="Rib_uL2_dom2"/>
</dbReference>
<proteinExistence type="inferred from homology"/>
<feature type="domain" description="Large ribosomal subunit protein uL2 C-terminal" evidence="5">
    <location>
        <begin position="96"/>
        <end position="155"/>
    </location>
</feature>
<dbReference type="InterPro" id="IPR022669">
    <property type="entry name" value="Ribosomal_uL2_C"/>
</dbReference>
<dbReference type="GO" id="GO:0003735">
    <property type="term" value="F:structural constituent of ribosome"/>
    <property type="evidence" value="ECO:0007669"/>
    <property type="project" value="InterPro"/>
</dbReference>
<evidence type="ECO:0000256" key="2">
    <source>
        <dbReference type="ARBA" id="ARBA00022980"/>
    </source>
</evidence>
<evidence type="ECO:0000313" key="7">
    <source>
        <dbReference type="EMBL" id="KAK9880908.1"/>
    </source>
</evidence>
<dbReference type="Gene3D" id="2.40.50.140">
    <property type="entry name" value="Nucleic acid-binding proteins"/>
    <property type="match status" value="1"/>
</dbReference>
<dbReference type="SUPFAM" id="SSF50249">
    <property type="entry name" value="Nucleic acid-binding proteins"/>
    <property type="match status" value="1"/>
</dbReference>
<keyword evidence="8" id="KW-1185">Reference proteome</keyword>
<dbReference type="GO" id="GO:0022625">
    <property type="term" value="C:cytosolic large ribosomal subunit"/>
    <property type="evidence" value="ECO:0007669"/>
    <property type="project" value="TreeGrafter"/>
</dbReference>
<dbReference type="SMART" id="SM01382">
    <property type="entry name" value="Ribosomal_L2_C"/>
    <property type="match status" value="1"/>
</dbReference>
<evidence type="ECO:0000256" key="1">
    <source>
        <dbReference type="ARBA" id="ARBA00005636"/>
    </source>
</evidence>
<dbReference type="AlphaFoldDB" id="A0AAW1UK81"/>
<feature type="region of interest" description="Disordered" evidence="4">
    <location>
        <begin position="1"/>
        <end position="27"/>
    </location>
</feature>
<dbReference type="GO" id="GO:0002181">
    <property type="term" value="P:cytoplasmic translation"/>
    <property type="evidence" value="ECO:0007669"/>
    <property type="project" value="TreeGrafter"/>
</dbReference>
<accession>A0AAW1UK81</accession>
<dbReference type="FunFam" id="2.40.50.140:FF:000020">
    <property type="entry name" value="60S ribosomal protein L2"/>
    <property type="match status" value="1"/>
</dbReference>
<organism evidence="7 8">
    <name type="scientific">Henosepilachna vigintioctopunctata</name>
    <dbReference type="NCBI Taxonomy" id="420089"/>
    <lineage>
        <taxon>Eukaryota</taxon>
        <taxon>Metazoa</taxon>
        <taxon>Ecdysozoa</taxon>
        <taxon>Arthropoda</taxon>
        <taxon>Hexapoda</taxon>
        <taxon>Insecta</taxon>
        <taxon>Pterygota</taxon>
        <taxon>Neoptera</taxon>
        <taxon>Endopterygota</taxon>
        <taxon>Coleoptera</taxon>
        <taxon>Polyphaga</taxon>
        <taxon>Cucujiformia</taxon>
        <taxon>Coccinelloidea</taxon>
        <taxon>Coccinellidae</taxon>
        <taxon>Epilachninae</taxon>
        <taxon>Epilachnini</taxon>
        <taxon>Henosepilachna</taxon>
    </lineage>
</organism>
<dbReference type="GO" id="GO:0003723">
    <property type="term" value="F:RNA binding"/>
    <property type="evidence" value="ECO:0007669"/>
    <property type="project" value="TreeGrafter"/>
</dbReference>
<keyword evidence="2" id="KW-0689">Ribosomal protein</keyword>